<dbReference type="GO" id="GO:0016020">
    <property type="term" value="C:membrane"/>
    <property type="evidence" value="ECO:0007669"/>
    <property type="project" value="UniProtKB-SubCell"/>
</dbReference>
<organism evidence="13 14">
    <name type="scientific">Ceratopteris richardii</name>
    <name type="common">Triangle waterfern</name>
    <dbReference type="NCBI Taxonomy" id="49495"/>
    <lineage>
        <taxon>Eukaryota</taxon>
        <taxon>Viridiplantae</taxon>
        <taxon>Streptophyta</taxon>
        <taxon>Embryophyta</taxon>
        <taxon>Tracheophyta</taxon>
        <taxon>Polypodiopsida</taxon>
        <taxon>Polypodiidae</taxon>
        <taxon>Polypodiales</taxon>
        <taxon>Pteridineae</taxon>
        <taxon>Pteridaceae</taxon>
        <taxon>Parkerioideae</taxon>
        <taxon>Ceratopteris</taxon>
    </lineage>
</organism>
<keyword evidence="4" id="KW-0808">Transferase</keyword>
<evidence type="ECO:0000256" key="8">
    <source>
        <dbReference type="ARBA" id="ARBA00022786"/>
    </source>
</evidence>
<keyword evidence="7" id="KW-0863">Zinc-finger</keyword>
<dbReference type="GO" id="GO:0008270">
    <property type="term" value="F:zinc ion binding"/>
    <property type="evidence" value="ECO:0007669"/>
    <property type="project" value="UniProtKB-KW"/>
</dbReference>
<protein>
    <recommendedName>
        <fullName evidence="3">RING-type E3 ubiquitin transferase</fullName>
        <ecNumber evidence="3">2.3.2.27</ecNumber>
    </recommendedName>
</protein>
<evidence type="ECO:0000256" key="10">
    <source>
        <dbReference type="ARBA" id="ARBA00022989"/>
    </source>
</evidence>
<evidence type="ECO:0000256" key="6">
    <source>
        <dbReference type="ARBA" id="ARBA00022723"/>
    </source>
</evidence>
<dbReference type="EC" id="2.3.2.27" evidence="3"/>
<evidence type="ECO:0000256" key="7">
    <source>
        <dbReference type="ARBA" id="ARBA00022771"/>
    </source>
</evidence>
<keyword evidence="10 12" id="KW-1133">Transmembrane helix</keyword>
<gene>
    <name evidence="13" type="ORF">KP509_16G053500</name>
</gene>
<keyword evidence="8" id="KW-0833">Ubl conjugation pathway</keyword>
<feature type="transmembrane region" description="Helical" evidence="12">
    <location>
        <begin position="152"/>
        <end position="171"/>
    </location>
</feature>
<dbReference type="GO" id="GO:0000325">
    <property type="term" value="C:plant-type vacuole"/>
    <property type="evidence" value="ECO:0007669"/>
    <property type="project" value="TreeGrafter"/>
</dbReference>
<feature type="transmembrane region" description="Helical" evidence="12">
    <location>
        <begin position="79"/>
        <end position="99"/>
    </location>
</feature>
<dbReference type="GO" id="GO:0006511">
    <property type="term" value="P:ubiquitin-dependent protein catabolic process"/>
    <property type="evidence" value="ECO:0007669"/>
    <property type="project" value="TreeGrafter"/>
</dbReference>
<feature type="transmembrane region" description="Helical" evidence="12">
    <location>
        <begin position="111"/>
        <end position="132"/>
    </location>
</feature>
<evidence type="ECO:0000313" key="13">
    <source>
        <dbReference type="EMBL" id="KAH7388017.1"/>
    </source>
</evidence>
<dbReference type="AlphaFoldDB" id="A0A8T2SYY6"/>
<dbReference type="Proteomes" id="UP000825935">
    <property type="component" value="Chromosome 16"/>
</dbReference>
<accession>A0A8T2SYY6</accession>
<dbReference type="EMBL" id="CM035421">
    <property type="protein sequence ID" value="KAH7388017.1"/>
    <property type="molecule type" value="Genomic_DNA"/>
</dbReference>
<comment type="catalytic activity">
    <reaction evidence="1">
        <text>S-ubiquitinyl-[E2 ubiquitin-conjugating enzyme]-L-cysteine + [acceptor protein]-L-lysine = [E2 ubiquitin-conjugating enzyme]-L-cysteine + N(6)-ubiquitinyl-[acceptor protein]-L-lysine.</text>
        <dbReference type="EC" id="2.3.2.27"/>
    </reaction>
</comment>
<keyword evidence="11 12" id="KW-0472">Membrane</keyword>
<name>A0A8T2SYY6_CERRI</name>
<keyword evidence="5 12" id="KW-0812">Transmembrane</keyword>
<comment type="subcellular location">
    <subcellularLocation>
        <location evidence="2">Membrane</location>
        <topology evidence="2">Multi-pass membrane protein</topology>
    </subcellularLocation>
</comment>
<sequence>MERARASTTSGDMSPLLNHDASIPHRNPLNIRCGLWSLARFLRQTSSRRMMREPSMMVREAAAEQIEERQSDWVHSKPVVVLDLIWNLSFVMVAAATLALSKQEKPSTPLRLWFCGYCLQCLLHIVCVCFQYKRRDRQYRQSHDSYSKWLEFALSMFSFAWWVLGVYWITAGGQSLLQEAPKLYWLCTIFLGIDVIFLVFCAVLACIAGIAVCCCLPCIIGMLYAMADQFSEIFRVHKIAHLKEKLKTQAKLEYWKRKLALKGKVVCASLEENALAQRGFLGYMNTHCTISNVTVNVHVKGQTVTRHFFVYYL</sequence>
<evidence type="ECO:0000256" key="2">
    <source>
        <dbReference type="ARBA" id="ARBA00004141"/>
    </source>
</evidence>
<dbReference type="GO" id="GO:0061630">
    <property type="term" value="F:ubiquitin protein ligase activity"/>
    <property type="evidence" value="ECO:0007669"/>
    <property type="project" value="UniProtKB-EC"/>
</dbReference>
<reference evidence="13" key="1">
    <citation type="submission" date="2021-08" db="EMBL/GenBank/DDBJ databases">
        <title>WGS assembly of Ceratopteris richardii.</title>
        <authorList>
            <person name="Marchant D.B."/>
            <person name="Chen G."/>
            <person name="Jenkins J."/>
            <person name="Shu S."/>
            <person name="Leebens-Mack J."/>
            <person name="Grimwood J."/>
            <person name="Schmutz J."/>
            <person name="Soltis P."/>
            <person name="Soltis D."/>
            <person name="Chen Z.-H."/>
        </authorList>
    </citation>
    <scope>NUCLEOTIDE SEQUENCE</scope>
    <source>
        <strain evidence="13">Whitten #5841</strain>
        <tissue evidence="13">Leaf</tissue>
    </source>
</reference>
<comment type="caution">
    <text evidence="13">The sequence shown here is derived from an EMBL/GenBank/DDBJ whole genome shotgun (WGS) entry which is preliminary data.</text>
</comment>
<feature type="transmembrane region" description="Helical" evidence="12">
    <location>
        <begin position="183"/>
        <end position="216"/>
    </location>
</feature>
<evidence type="ECO:0000256" key="5">
    <source>
        <dbReference type="ARBA" id="ARBA00022692"/>
    </source>
</evidence>
<evidence type="ECO:0000256" key="4">
    <source>
        <dbReference type="ARBA" id="ARBA00022679"/>
    </source>
</evidence>
<evidence type="ECO:0000313" key="14">
    <source>
        <dbReference type="Proteomes" id="UP000825935"/>
    </source>
</evidence>
<dbReference type="PANTHER" id="PTHR45977">
    <property type="entry name" value="TARGET OF ERK KINASE MPK-1"/>
    <property type="match status" value="1"/>
</dbReference>
<keyword evidence="6" id="KW-0479">Metal-binding</keyword>
<proteinExistence type="predicted"/>
<keyword evidence="14" id="KW-1185">Reference proteome</keyword>
<dbReference type="PANTHER" id="PTHR45977:SF28">
    <property type="entry name" value="OS02G0674700 PROTEIN"/>
    <property type="match status" value="1"/>
</dbReference>
<evidence type="ECO:0000256" key="3">
    <source>
        <dbReference type="ARBA" id="ARBA00012483"/>
    </source>
</evidence>
<evidence type="ECO:0000256" key="12">
    <source>
        <dbReference type="SAM" id="Phobius"/>
    </source>
</evidence>
<evidence type="ECO:0000256" key="9">
    <source>
        <dbReference type="ARBA" id="ARBA00022833"/>
    </source>
</evidence>
<dbReference type="OrthoDB" id="8062037at2759"/>
<keyword evidence="9" id="KW-0862">Zinc</keyword>
<dbReference type="GO" id="GO:0016567">
    <property type="term" value="P:protein ubiquitination"/>
    <property type="evidence" value="ECO:0007669"/>
    <property type="project" value="TreeGrafter"/>
</dbReference>
<evidence type="ECO:0000256" key="11">
    <source>
        <dbReference type="ARBA" id="ARBA00023136"/>
    </source>
</evidence>
<evidence type="ECO:0000256" key="1">
    <source>
        <dbReference type="ARBA" id="ARBA00000900"/>
    </source>
</evidence>